<dbReference type="Pfam" id="PF25458">
    <property type="entry name" value="INTS4_C"/>
    <property type="match status" value="1"/>
</dbReference>
<feature type="domain" description="INTS4 8 helical bundle" evidence="3">
    <location>
        <begin position="623"/>
        <end position="784"/>
    </location>
</feature>
<dbReference type="Pfam" id="PF12765">
    <property type="entry name" value="Cohesin_HEAT"/>
    <property type="match status" value="1"/>
</dbReference>
<evidence type="ECO:0000256" key="1">
    <source>
        <dbReference type="ARBA" id="ARBA00004123"/>
    </source>
</evidence>
<accession>A0A0B7MUA7</accession>
<dbReference type="OrthoDB" id="18190at2759"/>
<dbReference type="EMBL" id="LN722152">
    <property type="protein sequence ID" value="CEP09636.1"/>
    <property type="molecule type" value="Genomic_DNA"/>
</dbReference>
<dbReference type="AlphaFoldDB" id="A0A0B7MUA7"/>
<evidence type="ECO:0000256" key="2">
    <source>
        <dbReference type="ARBA" id="ARBA00023242"/>
    </source>
</evidence>
<evidence type="ECO:0008006" key="7">
    <source>
        <dbReference type="Google" id="ProtNLM"/>
    </source>
</evidence>
<keyword evidence="6" id="KW-1185">Reference proteome</keyword>
<dbReference type="InterPro" id="IPR057412">
    <property type="entry name" value="INTS4_C"/>
</dbReference>
<comment type="subcellular location">
    <subcellularLocation>
        <location evidence="1">Nucleus</location>
    </subcellularLocation>
</comment>
<dbReference type="InterPro" id="IPR016024">
    <property type="entry name" value="ARM-type_fold"/>
</dbReference>
<dbReference type="SUPFAM" id="SSF48371">
    <property type="entry name" value="ARM repeat"/>
    <property type="match status" value="1"/>
</dbReference>
<dbReference type="Pfam" id="PF13646">
    <property type="entry name" value="HEAT_2"/>
    <property type="match status" value="1"/>
</dbReference>
<protein>
    <recommendedName>
        <fullName evidence="7">Integrator complex subunit 4</fullName>
    </recommendedName>
</protein>
<organism evidence="5 6">
    <name type="scientific">Parasitella parasitica</name>
    <dbReference type="NCBI Taxonomy" id="35722"/>
    <lineage>
        <taxon>Eukaryota</taxon>
        <taxon>Fungi</taxon>
        <taxon>Fungi incertae sedis</taxon>
        <taxon>Mucoromycota</taxon>
        <taxon>Mucoromycotina</taxon>
        <taxon>Mucoromycetes</taxon>
        <taxon>Mucorales</taxon>
        <taxon>Mucorineae</taxon>
        <taxon>Mucoraceae</taxon>
        <taxon>Parasitella</taxon>
    </lineage>
</organism>
<evidence type="ECO:0000259" key="4">
    <source>
        <dbReference type="Pfam" id="PF25458"/>
    </source>
</evidence>
<dbReference type="STRING" id="35722.A0A0B7MUA7"/>
<dbReference type="InterPro" id="IPR011989">
    <property type="entry name" value="ARM-like"/>
</dbReference>
<evidence type="ECO:0000259" key="3">
    <source>
        <dbReference type="Pfam" id="PF24493"/>
    </source>
</evidence>
<proteinExistence type="predicted"/>
<dbReference type="Proteomes" id="UP000054107">
    <property type="component" value="Unassembled WGS sequence"/>
</dbReference>
<dbReference type="GO" id="GO:0016180">
    <property type="term" value="P:snRNA processing"/>
    <property type="evidence" value="ECO:0007669"/>
    <property type="project" value="TreeGrafter"/>
</dbReference>
<dbReference type="PANTHER" id="PTHR20938">
    <property type="entry name" value="INTEGRATOR COMPLEX SUBUNIT 4"/>
    <property type="match status" value="1"/>
</dbReference>
<evidence type="ECO:0000313" key="6">
    <source>
        <dbReference type="Proteomes" id="UP000054107"/>
    </source>
</evidence>
<keyword evidence="2" id="KW-0539">Nucleus</keyword>
<dbReference type="InterPro" id="IPR026003">
    <property type="entry name" value="Cohesin_HEAT"/>
</dbReference>
<dbReference type="GO" id="GO:0032039">
    <property type="term" value="C:integrator complex"/>
    <property type="evidence" value="ECO:0007669"/>
    <property type="project" value="TreeGrafter"/>
</dbReference>
<dbReference type="Gene3D" id="1.25.10.10">
    <property type="entry name" value="Leucine-rich Repeat Variant"/>
    <property type="match status" value="1"/>
</dbReference>
<evidence type="ECO:0000313" key="5">
    <source>
        <dbReference type="EMBL" id="CEP09636.1"/>
    </source>
</evidence>
<name>A0A0B7MUA7_9FUNG</name>
<gene>
    <name evidence="5" type="primary">PARPA_03186.1 scaffold 7172</name>
</gene>
<dbReference type="PANTHER" id="PTHR20938:SF0">
    <property type="entry name" value="INTEGRATOR COMPLEX SUBUNIT 4"/>
    <property type="match status" value="1"/>
</dbReference>
<sequence>MKRALEQDTLHLVEHDGSEQTIASNAPIENHAAAGVNWTNLRLNDLESDHVNQRIQCLLSIARQISLFTVEQQKDIIEIIIQRLDKERDGDAKSMMILLIEKCSRYPNVNALVVLTYLLKENRQILQEPNNMRLVSTLYENLISDLSNSHHKVRAISISLLSLLPFIFSSNTTMTEMSVQKIVSNYARDSDPRVRKSALDALVQMHQRGCPLDLAIYNLSVASLRDDYEEVRMGGLNLMGVLSSLYPEHRMKLAHEEVNETTRLIDDAFNKVCDLVNDSAITVRTKACVMMASYQHVGPDMLSQTFSKQIMSHLKRRLPRYKAQQKKYANGQIPVAEGDIDVESDEFHILDSGACGSFIHGLEDEFQEVRNAAIDSICELCMYNEQLTKKAVEFLVDMFNDDIDKIRLNAIQSLRKIGTKSTLEFDEEQLEIAVGALEDNDPLARQATHELFTVVRLTVPVSLTTLLDALEANTKRYPMDVLSIYRCLRDVGKRHDDYVETLVPDLLKLDKRYLPKEANVEDIMYTAYVILIVNASSSNVKMLHHLPKYIFRHFAYFKSKYPDCIPDLRKLYKVAGIKLEGDVDCLPMTFSASAKKLVAADAESYMTATIDMLQVIKTQVERNELATALLTIDVATRNFKYITSLKPLLVGKSELAQLHLQCYQIVIKVKQSHSSSTYASTAQLAAASLLKHSYTMQHTYLGLSKDTLQAAMYLRILANVVWIFGILKQLPISSDTSFNVKNMLLAFHQRVKLIQQQFNLRDDHTLGKLELNLSSAIELPTTTKMSLLHSFITVSLLDICLDNPVKRTTADIVLPQANPDKPYKFASKYPVKLHLEVDVFNCSDTNQLAVEFILPDQSSFMLWPASGHFKQTTPYCFKLSTSVELTLSPWTEPGVVIIRIVQSFEPDLPGLDEYIMKYPNHSVPSSNSGPKIATSCVISEHLKYRLHPSTTSSNFAMNKKRSF</sequence>
<dbReference type="InterPro" id="IPR056235">
    <property type="entry name" value="INTS4_8HBD"/>
</dbReference>
<feature type="domain" description="Integrator complex subunit 4/Protein SIEL C-terminal Ig-like" evidence="4">
    <location>
        <begin position="812"/>
        <end position="950"/>
    </location>
</feature>
<reference evidence="5 6" key="1">
    <citation type="submission" date="2014-09" db="EMBL/GenBank/DDBJ databases">
        <authorList>
            <person name="Ellenberger Sabrina"/>
        </authorList>
    </citation>
    <scope>NUCLEOTIDE SEQUENCE [LARGE SCALE GENOMIC DNA]</scope>
    <source>
        <strain evidence="5 6">CBS 412.66</strain>
    </source>
</reference>
<dbReference type="Pfam" id="PF24493">
    <property type="entry name" value="INTS4_8HBD"/>
    <property type="match status" value="1"/>
</dbReference>